<evidence type="ECO:0000313" key="1">
    <source>
        <dbReference type="EMBL" id="TWU06859.1"/>
    </source>
</evidence>
<comment type="caution">
    <text evidence="1">The sequence shown here is derived from an EMBL/GenBank/DDBJ whole genome shotgun (WGS) entry which is preliminary data.</text>
</comment>
<keyword evidence="2" id="KW-1185">Reference proteome</keyword>
<dbReference type="Proteomes" id="UP000320735">
    <property type="component" value="Unassembled WGS sequence"/>
</dbReference>
<dbReference type="Gene3D" id="3.30.70.260">
    <property type="match status" value="1"/>
</dbReference>
<dbReference type="EMBL" id="SJPP01000003">
    <property type="protein sequence ID" value="TWU06859.1"/>
    <property type="molecule type" value="Genomic_DNA"/>
</dbReference>
<reference evidence="1 2" key="1">
    <citation type="submission" date="2019-02" db="EMBL/GenBank/DDBJ databases">
        <title>Deep-cultivation of Planctomycetes and their phenomic and genomic characterization uncovers novel biology.</title>
        <authorList>
            <person name="Wiegand S."/>
            <person name="Jogler M."/>
            <person name="Boedeker C."/>
            <person name="Pinto D."/>
            <person name="Vollmers J."/>
            <person name="Rivas-Marin E."/>
            <person name="Kohn T."/>
            <person name="Peeters S.H."/>
            <person name="Heuer A."/>
            <person name="Rast P."/>
            <person name="Oberbeckmann S."/>
            <person name="Bunk B."/>
            <person name="Jeske O."/>
            <person name="Meyerdierks A."/>
            <person name="Storesund J.E."/>
            <person name="Kallscheuer N."/>
            <person name="Luecker S."/>
            <person name="Lage O.M."/>
            <person name="Pohl T."/>
            <person name="Merkel B.J."/>
            <person name="Hornburger P."/>
            <person name="Mueller R.-W."/>
            <person name="Bruemmer F."/>
            <person name="Labrenz M."/>
            <person name="Spormann A.M."/>
            <person name="Op Den Camp H."/>
            <person name="Overmann J."/>
            <person name="Amann R."/>
            <person name="Jetten M.S.M."/>
            <person name="Mascher T."/>
            <person name="Medema M.H."/>
            <person name="Devos D.P."/>
            <person name="Kaster A.-K."/>
            <person name="Ovreas L."/>
            <person name="Rohde M."/>
            <person name="Galperin M.Y."/>
            <person name="Jogler C."/>
        </authorList>
    </citation>
    <scope>NUCLEOTIDE SEQUENCE [LARGE SCALE GENOMIC DNA]</scope>
    <source>
        <strain evidence="1 2">CA54</strain>
    </source>
</reference>
<evidence type="ECO:0000313" key="2">
    <source>
        <dbReference type="Proteomes" id="UP000320735"/>
    </source>
</evidence>
<organism evidence="1 2">
    <name type="scientific">Symmachiella macrocystis</name>
    <dbReference type="NCBI Taxonomy" id="2527985"/>
    <lineage>
        <taxon>Bacteria</taxon>
        <taxon>Pseudomonadati</taxon>
        <taxon>Planctomycetota</taxon>
        <taxon>Planctomycetia</taxon>
        <taxon>Planctomycetales</taxon>
        <taxon>Planctomycetaceae</taxon>
        <taxon>Symmachiella</taxon>
    </lineage>
</organism>
<gene>
    <name evidence="1" type="ORF">CA54_52600</name>
</gene>
<protein>
    <recommendedName>
        <fullName evidence="3">DUF493 domain-containing protein</fullName>
    </recommendedName>
</protein>
<name>A0A5C6B6A7_9PLAN</name>
<dbReference type="InterPro" id="IPR007454">
    <property type="entry name" value="UPF0250_YbeD-like"/>
</dbReference>
<dbReference type="AlphaFoldDB" id="A0A5C6B6A7"/>
<dbReference type="SUPFAM" id="SSF117991">
    <property type="entry name" value="YbeD/HP0495-like"/>
    <property type="match status" value="1"/>
</dbReference>
<dbReference type="RefSeq" id="WP_146373705.1">
    <property type="nucleotide sequence ID" value="NZ_SJPP01000003.1"/>
</dbReference>
<dbReference type="InterPro" id="IPR027471">
    <property type="entry name" value="YbeD-like_sf"/>
</dbReference>
<proteinExistence type="predicted"/>
<dbReference type="Pfam" id="PF04359">
    <property type="entry name" value="DUF493"/>
    <property type="match status" value="1"/>
</dbReference>
<sequence length="95" mass="10463">MSDGIPTIELLESTHNFPCRYVFKIIGKNVNDFPGRVVTAMRSALEASADPPHSLRETSGGRHVSVTFEPVVRTPHQVVAAYSALHLTEDVVMIF</sequence>
<accession>A0A5C6B6A7</accession>
<dbReference type="OrthoDB" id="5523904at2"/>
<evidence type="ECO:0008006" key="3">
    <source>
        <dbReference type="Google" id="ProtNLM"/>
    </source>
</evidence>